<proteinExistence type="predicted"/>
<dbReference type="Proteomes" id="UP001220610">
    <property type="component" value="Chromosome"/>
</dbReference>
<feature type="compositionally biased region" description="Basic and acidic residues" evidence="1">
    <location>
        <begin position="50"/>
        <end position="65"/>
    </location>
</feature>
<gene>
    <name evidence="3" type="ORF">P0Y53_20810</name>
</gene>
<dbReference type="AlphaFoldDB" id="A0AAJ5WSL7"/>
<dbReference type="EMBL" id="CP119311">
    <property type="protein sequence ID" value="WEK34937.1"/>
    <property type="molecule type" value="Genomic_DNA"/>
</dbReference>
<feature type="signal peptide" evidence="2">
    <location>
        <begin position="1"/>
        <end position="18"/>
    </location>
</feature>
<evidence type="ECO:0000313" key="4">
    <source>
        <dbReference type="Proteomes" id="UP001220610"/>
    </source>
</evidence>
<reference evidence="3" key="1">
    <citation type="submission" date="2023-03" db="EMBL/GenBank/DDBJ databases">
        <title>Andean soil-derived lignocellulolytic bacterial consortium as a source of novel taxa and putative plastic-active enzymes.</title>
        <authorList>
            <person name="Diaz-Garcia L."/>
            <person name="Chuvochina M."/>
            <person name="Feuerriegel G."/>
            <person name="Bunk B."/>
            <person name="Sproer C."/>
            <person name="Streit W.R."/>
            <person name="Rodriguez L.M."/>
            <person name="Overmann J."/>
            <person name="Jimenez D.J."/>
        </authorList>
    </citation>
    <scope>NUCLEOTIDE SEQUENCE</scope>
    <source>
        <strain evidence="3">MAG 7</strain>
    </source>
</reference>
<organism evidence="3 4">
    <name type="scientific">Candidatus Pseudobacter hemicellulosilyticus</name>
    <dbReference type="NCBI Taxonomy" id="3121375"/>
    <lineage>
        <taxon>Bacteria</taxon>
        <taxon>Pseudomonadati</taxon>
        <taxon>Bacteroidota</taxon>
        <taxon>Chitinophagia</taxon>
        <taxon>Chitinophagales</taxon>
        <taxon>Chitinophagaceae</taxon>
        <taxon>Pseudobacter</taxon>
    </lineage>
</organism>
<name>A0AAJ5WSL7_9BACT</name>
<evidence type="ECO:0000313" key="3">
    <source>
        <dbReference type="EMBL" id="WEK34937.1"/>
    </source>
</evidence>
<evidence type="ECO:0000256" key="1">
    <source>
        <dbReference type="SAM" id="MobiDB-lite"/>
    </source>
</evidence>
<evidence type="ECO:0008006" key="5">
    <source>
        <dbReference type="Google" id="ProtNLM"/>
    </source>
</evidence>
<feature type="compositionally biased region" description="Polar residues" evidence="1">
    <location>
        <begin position="22"/>
        <end position="46"/>
    </location>
</feature>
<feature type="chain" id="PRO_5042598224" description="Lipoprotein" evidence="2">
    <location>
        <begin position="19"/>
        <end position="73"/>
    </location>
</feature>
<feature type="region of interest" description="Disordered" evidence="1">
    <location>
        <begin position="22"/>
        <end position="73"/>
    </location>
</feature>
<sequence>MKKLLPAIVLFISVIACNSPMTITANPDDQTATSGTAGSAKMTTQLPPKPDNRKIPDSLRTKPDTMRPPNFLQ</sequence>
<keyword evidence="2" id="KW-0732">Signal</keyword>
<protein>
    <recommendedName>
        <fullName evidence="5">Lipoprotein</fullName>
    </recommendedName>
</protein>
<accession>A0AAJ5WSL7</accession>
<evidence type="ECO:0000256" key="2">
    <source>
        <dbReference type="SAM" id="SignalP"/>
    </source>
</evidence>